<evidence type="ECO:0000313" key="7">
    <source>
        <dbReference type="Proteomes" id="UP001313132"/>
    </source>
</evidence>
<reference evidence="3" key="1">
    <citation type="submission" date="2017-12" db="EMBL/GenBank/DDBJ databases">
        <title>First report on the novel genomospecies/subspecies of Pectobacterium carotovorum in Russia.</title>
        <authorList>
            <person name="Shirshikov F.V."/>
            <person name="Miroshnikov K."/>
            <person name="Toshakov S.V."/>
            <person name="Kabanova A.P."/>
            <person name="Barannik A.P."/>
            <person name="Shneider M."/>
            <person name="Ignatov A.N."/>
            <person name="Miroshnikov K.A."/>
        </authorList>
    </citation>
    <scope>NUCLEOTIDE SEQUENCE [LARGE SCALE GENOMIC DNA]</scope>
    <source>
        <strain evidence="3">F131</strain>
    </source>
</reference>
<dbReference type="Proteomes" id="UP000584405">
    <property type="component" value="Unassembled WGS sequence"/>
</dbReference>
<sequence>MKRKRILIPLIILILFVLYLNRDALNPFAPDCKNLPANQPKPEECKKPVKEVAPGFEI</sequence>
<evidence type="ECO:0000313" key="3">
    <source>
        <dbReference type="EMBL" id="POY48682.1"/>
    </source>
</evidence>
<proteinExistence type="predicted"/>
<dbReference type="EMBL" id="JACDRT010000005">
    <property type="protein sequence ID" value="MBA0158885.1"/>
    <property type="molecule type" value="Genomic_DNA"/>
</dbReference>
<keyword evidence="7" id="KW-1185">Reference proteome</keyword>
<dbReference type="EMBL" id="PDVW01000026">
    <property type="protein sequence ID" value="POY48682.1"/>
    <property type="molecule type" value="Genomic_DNA"/>
</dbReference>
<accession>A0A221TA78</accession>
<organism evidence="3">
    <name type="scientific">Pectobacterium versatile</name>
    <dbReference type="NCBI Taxonomy" id="2488639"/>
    <lineage>
        <taxon>Bacteria</taxon>
        <taxon>Pseudomonadati</taxon>
        <taxon>Pseudomonadota</taxon>
        <taxon>Gammaproteobacteria</taxon>
        <taxon>Enterobacterales</taxon>
        <taxon>Pectobacteriaceae</taxon>
        <taxon>Pectobacterium</taxon>
    </lineage>
</organism>
<reference evidence="4 5" key="3">
    <citation type="submission" date="2020-11" db="EMBL/GenBank/DDBJ databases">
        <title>Complete genome sequence of Pectobacterium versatile F131.</title>
        <authorList>
            <person name="Shirshikov F.V."/>
            <person name="Miroshnikov K."/>
            <person name="Toshakov S.V."/>
            <person name="Kabanova A.P."/>
            <person name="Barannik A.P."/>
            <person name="Shneider M."/>
            <person name="Ignatov A.N."/>
            <person name="Miroshnikov K.A."/>
            <person name="Mikhailova Y.V."/>
            <person name="Shelenkov A."/>
            <person name="Yanushevich Y.G."/>
            <person name="Evseev P.V."/>
        </authorList>
    </citation>
    <scope>NUCLEOTIDE SEQUENCE [LARGE SCALE GENOMIC DNA]</scope>
    <source>
        <strain evidence="4 5">F131</strain>
    </source>
</reference>
<evidence type="ECO:0000313" key="5">
    <source>
        <dbReference type="Proteomes" id="UP000237284"/>
    </source>
</evidence>
<protein>
    <submittedName>
        <fullName evidence="3">Uncharacterized protein</fullName>
    </submittedName>
</protein>
<name>A0A221TA78_9GAMM</name>
<evidence type="ECO:0000313" key="2">
    <source>
        <dbReference type="EMBL" id="MEI7102532.1"/>
    </source>
</evidence>
<evidence type="ECO:0000313" key="1">
    <source>
        <dbReference type="EMBL" id="MBA0158885.1"/>
    </source>
</evidence>
<gene>
    <name evidence="4" type="ORF">F131LOC_011100</name>
    <name evidence="3" type="ORF">F131LOC_03533</name>
    <name evidence="1" type="ORF">H0253_08525</name>
    <name evidence="2" type="ORF">WCT63_08725</name>
</gene>
<reference evidence="1 6" key="2">
    <citation type="submission" date="2020-07" db="EMBL/GenBank/DDBJ databases">
        <title>Updated taxonomy of Pectobacterium genus in the CIRM-CFBP bacterial collection: when new species reveal old endemic population.</title>
        <authorList>
            <person name="Pedron J."/>
            <person name="Barny M.A."/>
            <person name="Portier P."/>
        </authorList>
    </citation>
    <scope>NUCLEOTIDE SEQUENCE [LARGE SCALE GENOMIC DNA]</scope>
    <source>
        <strain evidence="1 6">CFBP5669</strain>
    </source>
</reference>
<dbReference type="GeneID" id="93392486"/>
<dbReference type="RefSeq" id="WP_010285665.1">
    <property type="nucleotide sequence ID" value="NZ_BGPS01000013.1"/>
</dbReference>
<evidence type="ECO:0000313" key="4">
    <source>
        <dbReference type="EMBL" id="QPK13976.1"/>
    </source>
</evidence>
<evidence type="ECO:0000313" key="6">
    <source>
        <dbReference type="Proteomes" id="UP000584405"/>
    </source>
</evidence>
<dbReference type="EMBL" id="JBBBON010000006">
    <property type="protein sequence ID" value="MEI7102532.1"/>
    <property type="molecule type" value="Genomic_DNA"/>
</dbReference>
<dbReference type="Proteomes" id="UP001313132">
    <property type="component" value="Unassembled WGS sequence"/>
</dbReference>
<dbReference type="EMBL" id="CP065030">
    <property type="protein sequence ID" value="QPK13976.1"/>
    <property type="molecule type" value="Genomic_DNA"/>
</dbReference>
<reference evidence="2 7" key="4">
    <citation type="submission" date="2024-03" db="EMBL/GenBank/DDBJ databases">
        <title>Analysis of soft rot Pectobacteriaceae population diversity in US potato growing regions between 2016 and 2022.</title>
        <authorList>
            <person name="Ma X."/>
            <person name="Zhang X."/>
            <person name="Stodghill P."/>
            <person name="Rioux R."/>
            <person name="Babler B."/>
            <person name="Shrestha S."/>
            <person name="Babler B."/>
            <person name="Rivedal H."/>
            <person name="Frost K."/>
            <person name="Hao J."/>
            <person name="Secor G."/>
            <person name="Swingle B."/>
        </authorList>
    </citation>
    <scope>NUCLEOTIDE SEQUENCE [LARGE SCALE GENOMIC DNA]</scope>
    <source>
        <strain evidence="2 7">UMSS2</strain>
    </source>
</reference>
<dbReference type="Proteomes" id="UP000237284">
    <property type="component" value="Chromosome"/>
</dbReference>
<dbReference type="AlphaFoldDB" id="A0A221TA78"/>